<dbReference type="InterPro" id="IPR009057">
    <property type="entry name" value="Homeodomain-like_sf"/>
</dbReference>
<evidence type="ECO:0000256" key="1">
    <source>
        <dbReference type="ARBA" id="ARBA00023125"/>
    </source>
</evidence>
<protein>
    <recommendedName>
        <fullName evidence="3">HTH tetR-type domain-containing protein</fullName>
    </recommendedName>
</protein>
<dbReference type="AlphaFoldDB" id="A0A1L8R5U6"/>
<dbReference type="SUPFAM" id="SSF46689">
    <property type="entry name" value="Homeodomain-like"/>
    <property type="match status" value="1"/>
</dbReference>
<dbReference type="Gene3D" id="1.10.357.10">
    <property type="entry name" value="Tetracycline Repressor, domain 2"/>
    <property type="match status" value="1"/>
</dbReference>
<dbReference type="OrthoDB" id="2193387at2"/>
<dbReference type="RefSeq" id="WP_071864883.1">
    <property type="nucleotide sequence ID" value="NZ_JBHLVQ010000025.1"/>
</dbReference>
<comment type="caution">
    <text evidence="4">The sequence shown here is derived from an EMBL/GenBank/DDBJ whole genome shotgun (WGS) entry which is preliminary data.</text>
</comment>
<sequence length="187" mass="22399">MRKTKFTKKMILNKAAKFVQAYGFDELTTRNLADYMKMSTQPIYKQFDSMADLKHELVANYFKNLHYDFQKDFPNSHGLADFAQHFVLYNQKCYDLFLHIFFYPKKKRSTCQAIHDVSHQFFYELIQADPQWCHFDSKARRQLENKYFLLLIGSVMTHRRFMEMKQESNLLLHLTSLVENLNQVKAA</sequence>
<accession>A0A1L8R5U6</accession>
<evidence type="ECO:0000256" key="2">
    <source>
        <dbReference type="PROSITE-ProRule" id="PRU00335"/>
    </source>
</evidence>
<evidence type="ECO:0000259" key="3">
    <source>
        <dbReference type="PROSITE" id="PS50977"/>
    </source>
</evidence>
<dbReference type="Proteomes" id="UP000182835">
    <property type="component" value="Unassembled WGS sequence"/>
</dbReference>
<dbReference type="EMBL" id="JXKG01000010">
    <property type="protein sequence ID" value="OJG15120.1"/>
    <property type="molecule type" value="Genomic_DNA"/>
</dbReference>
<gene>
    <name evidence="4" type="ORF">RU96_GL000338</name>
</gene>
<feature type="DNA-binding region" description="H-T-H motif" evidence="2">
    <location>
        <begin position="28"/>
        <end position="47"/>
    </location>
</feature>
<dbReference type="GO" id="GO:0003677">
    <property type="term" value="F:DNA binding"/>
    <property type="evidence" value="ECO:0007669"/>
    <property type="project" value="UniProtKB-UniRule"/>
</dbReference>
<evidence type="ECO:0000313" key="4">
    <source>
        <dbReference type="EMBL" id="OJG15120.1"/>
    </source>
</evidence>
<dbReference type="Pfam" id="PF00440">
    <property type="entry name" value="TetR_N"/>
    <property type="match status" value="1"/>
</dbReference>
<name>A0A1L8R5U6_9ENTE</name>
<evidence type="ECO:0000313" key="5">
    <source>
        <dbReference type="Proteomes" id="UP000182835"/>
    </source>
</evidence>
<dbReference type="PROSITE" id="PS50977">
    <property type="entry name" value="HTH_TETR_2"/>
    <property type="match status" value="1"/>
</dbReference>
<proteinExistence type="predicted"/>
<feature type="domain" description="HTH tetR-type" evidence="3">
    <location>
        <begin position="5"/>
        <end position="65"/>
    </location>
</feature>
<dbReference type="InterPro" id="IPR001647">
    <property type="entry name" value="HTH_TetR"/>
</dbReference>
<dbReference type="STRING" id="317010.RU96_GL000338"/>
<organism evidence="4 5">
    <name type="scientific">Enterococcus canintestini</name>
    <dbReference type="NCBI Taxonomy" id="317010"/>
    <lineage>
        <taxon>Bacteria</taxon>
        <taxon>Bacillati</taxon>
        <taxon>Bacillota</taxon>
        <taxon>Bacilli</taxon>
        <taxon>Lactobacillales</taxon>
        <taxon>Enterococcaceae</taxon>
        <taxon>Enterococcus</taxon>
    </lineage>
</organism>
<keyword evidence="1 2" id="KW-0238">DNA-binding</keyword>
<reference evidence="4 5" key="1">
    <citation type="submission" date="2014-12" db="EMBL/GenBank/DDBJ databases">
        <title>Draft genome sequences of 29 type strains of Enterococci.</title>
        <authorList>
            <person name="Zhong Z."/>
            <person name="Sun Z."/>
            <person name="Liu W."/>
            <person name="Zhang W."/>
            <person name="Zhang H."/>
        </authorList>
    </citation>
    <scope>NUCLEOTIDE SEQUENCE [LARGE SCALE GENOMIC DNA]</scope>
    <source>
        <strain evidence="4 5">DSM 21207</strain>
    </source>
</reference>